<dbReference type="PATRIC" id="fig|1423715.3.peg.184"/>
<protein>
    <submittedName>
        <fullName evidence="2">Erf family protein</fullName>
    </submittedName>
</protein>
<organism evidence="2 3">
    <name type="scientific">Levilactobacillus acidifarinae DSM 19394 = JCM 15949</name>
    <dbReference type="NCBI Taxonomy" id="1423715"/>
    <lineage>
        <taxon>Bacteria</taxon>
        <taxon>Bacillati</taxon>
        <taxon>Bacillota</taxon>
        <taxon>Bacilli</taxon>
        <taxon>Lactobacillales</taxon>
        <taxon>Lactobacillaceae</taxon>
        <taxon>Levilactobacillus</taxon>
    </lineage>
</organism>
<dbReference type="RefSeq" id="WP_057803055.1">
    <property type="nucleotide sequence ID" value="NZ_AZDV01000026.1"/>
</dbReference>
<sequence length="238" mass="26293">MKTSDSIKEIAKSLHEFRTKVKQPKKTAENPFFKKNYVDLEGVQAAIDEALPEGLSWGQEATSNDHSVSVSTFIIHSSGEYMVFEPLTIPADKRDAQRFGSAETYARRYSLSAAFGISSDVDDDGEQASNHQYQQNGVKSNSRSQQARQSNGRNGGQSQPSVRPISNSQMTQLMKLFKSMAELGKKTIAEIQKFYLSKSGVSGIEKLSYDQGRELIDVVSRQLSDKADGKPQEGDGNK</sequence>
<dbReference type="AlphaFoldDB" id="A0A0R1LF17"/>
<reference evidence="2 3" key="1">
    <citation type="journal article" date="2015" name="Genome Announc.">
        <title>Expanding the biotechnology potential of lactobacilli through comparative genomics of 213 strains and associated genera.</title>
        <authorList>
            <person name="Sun Z."/>
            <person name="Harris H.M."/>
            <person name="McCann A."/>
            <person name="Guo C."/>
            <person name="Argimon S."/>
            <person name="Zhang W."/>
            <person name="Yang X."/>
            <person name="Jeffery I.B."/>
            <person name="Cooney J.C."/>
            <person name="Kagawa T.F."/>
            <person name="Liu W."/>
            <person name="Song Y."/>
            <person name="Salvetti E."/>
            <person name="Wrobel A."/>
            <person name="Rasinkangas P."/>
            <person name="Parkhill J."/>
            <person name="Rea M.C."/>
            <person name="O'Sullivan O."/>
            <person name="Ritari J."/>
            <person name="Douillard F.P."/>
            <person name="Paul Ross R."/>
            <person name="Yang R."/>
            <person name="Briner A.E."/>
            <person name="Felis G.E."/>
            <person name="de Vos W.M."/>
            <person name="Barrangou R."/>
            <person name="Klaenhammer T.R."/>
            <person name="Caufield P.W."/>
            <person name="Cui Y."/>
            <person name="Zhang H."/>
            <person name="O'Toole P.W."/>
        </authorList>
    </citation>
    <scope>NUCLEOTIDE SEQUENCE [LARGE SCALE GENOMIC DNA]</scope>
    <source>
        <strain evidence="2 3">DSM 19394</strain>
    </source>
</reference>
<gene>
    <name evidence="2" type="ORF">FD25_GL000174</name>
</gene>
<feature type="region of interest" description="Disordered" evidence="1">
    <location>
        <begin position="122"/>
        <end position="165"/>
    </location>
</feature>
<dbReference type="EMBL" id="AZDV01000026">
    <property type="protein sequence ID" value="KRK94223.1"/>
    <property type="molecule type" value="Genomic_DNA"/>
</dbReference>
<dbReference type="STRING" id="1423715.FD25_GL000174"/>
<feature type="compositionally biased region" description="Polar residues" evidence="1">
    <location>
        <begin position="127"/>
        <end position="139"/>
    </location>
</feature>
<dbReference type="Proteomes" id="UP000051955">
    <property type="component" value="Unassembled WGS sequence"/>
</dbReference>
<evidence type="ECO:0000313" key="3">
    <source>
        <dbReference type="Proteomes" id="UP000051955"/>
    </source>
</evidence>
<comment type="caution">
    <text evidence="2">The sequence shown here is derived from an EMBL/GenBank/DDBJ whole genome shotgun (WGS) entry which is preliminary data.</text>
</comment>
<dbReference type="OrthoDB" id="149299at2"/>
<name>A0A0R1LF17_9LACO</name>
<dbReference type="Pfam" id="PF04404">
    <property type="entry name" value="ERF"/>
    <property type="match status" value="1"/>
</dbReference>
<feature type="compositionally biased region" description="Low complexity" evidence="1">
    <location>
        <begin position="140"/>
        <end position="152"/>
    </location>
</feature>
<accession>A0A0R1LF17</accession>
<proteinExistence type="predicted"/>
<dbReference type="InterPro" id="IPR007499">
    <property type="entry name" value="ERF_bacteria_virus"/>
</dbReference>
<evidence type="ECO:0000313" key="2">
    <source>
        <dbReference type="EMBL" id="KRK94223.1"/>
    </source>
</evidence>
<feature type="compositionally biased region" description="Polar residues" evidence="1">
    <location>
        <begin position="156"/>
        <end position="165"/>
    </location>
</feature>
<evidence type="ECO:0000256" key="1">
    <source>
        <dbReference type="SAM" id="MobiDB-lite"/>
    </source>
</evidence>
<keyword evidence="3" id="KW-1185">Reference proteome</keyword>